<reference evidence="2 3" key="1">
    <citation type="submission" date="2019-11" db="EMBL/GenBank/DDBJ databases">
        <title>Venturia inaequalis Genome Resource.</title>
        <authorList>
            <person name="Lichtner F.J."/>
        </authorList>
    </citation>
    <scope>NUCLEOTIDE SEQUENCE [LARGE SCALE GENOMIC DNA]</scope>
    <source>
        <strain evidence="2">Bline_iso_100314</strain>
    </source>
</reference>
<comment type="caution">
    <text evidence="2">The sequence shown here is derived from an EMBL/GenBank/DDBJ whole genome shotgun (WGS) entry which is preliminary data.</text>
</comment>
<evidence type="ECO:0000313" key="3">
    <source>
        <dbReference type="Proteomes" id="UP000433883"/>
    </source>
</evidence>
<name>A0A8H3YIF8_VENIN</name>
<gene>
    <name evidence="2" type="ORF">BLS_001626</name>
</gene>
<sequence length="791" mass="86244">LVEPICRGSVFKSDDDEYPVRVAKTEELGSLHVHCFGRTSGLQNGVISEAMSSVRIYQRSSFSRSWNIIGGFGVGGDSGAWVIDNEQGRVCGHVLAWCERNAIAYICPMEVLLEDIGNTLHAEKICLPGCEDEDVILGAERRSGNAAKSDGVFIEVKSGARTREMELPDIARLDFGDRQRLGLNRNGNKAGSGLVGDRVGLGLVDGRQDRTLLGVYQRSHIDVGSTPRSSSSTQPFVLAMTTTTPPFKRSWLVAALGLLSLAWAAPLNSDLGVGPERFPIDQDETNLPQGVPRKIKMTDKPNDPAGKLVKVRYGPFSLPPNSVFTALPEAAGGVKIHKPCEECYLGAFQGGLEYEDGTDANVASGPYLHHFVIINNNKPDWVCGLRSGSMYRPQYVYNSGNERPPVRLNTKHKFGMRVDSEDTFSAAGELMNMSNETKVVYATTIYEVIPLETPGYREATHIRMDVWMCGASDVPAKDGSYNYTSPEWKSPYAGVMLHNDGHGHDGTTHVSLTKNGQEYCNSIQYYGLRNGTFLPKDLATQHAANHGAEMQYISDAVACEDTGRLEKGDVLQTTAHFDESKYPQMTFKGHKENQMGISFVYIGRDEDTLGDMLPVDKLGDQLPLEMGGKSAFGYVPRPAGANVTGIAAIPGFLGRDPETVTELEEPFKPLSFPRFPWGDQVNNNKSSMLGKLLSPSNPATQKTLQAMLPTLLPSLPKDFKLSEMFPPGGIVTSDVEVILSAVQKDHPDWLAGMPPKFRAPQNETVAHQENAAHGAGGHSAMIKSIYGLNSF</sequence>
<evidence type="ECO:0000256" key="1">
    <source>
        <dbReference type="SAM" id="MobiDB-lite"/>
    </source>
</evidence>
<feature type="non-terminal residue" evidence="2">
    <location>
        <position position="791"/>
    </location>
</feature>
<organism evidence="2 3">
    <name type="scientific">Venturia inaequalis</name>
    <name type="common">Apple scab fungus</name>
    <dbReference type="NCBI Taxonomy" id="5025"/>
    <lineage>
        <taxon>Eukaryota</taxon>
        <taxon>Fungi</taxon>
        <taxon>Dikarya</taxon>
        <taxon>Ascomycota</taxon>
        <taxon>Pezizomycotina</taxon>
        <taxon>Dothideomycetes</taxon>
        <taxon>Pleosporomycetidae</taxon>
        <taxon>Venturiales</taxon>
        <taxon>Venturiaceae</taxon>
        <taxon>Venturia</taxon>
    </lineage>
</organism>
<proteinExistence type="predicted"/>
<accession>A0A8H3YIF8</accession>
<dbReference type="AlphaFoldDB" id="A0A8H3YIF8"/>
<protein>
    <submittedName>
        <fullName evidence="2">Uncharacterized protein</fullName>
    </submittedName>
</protein>
<dbReference type="Proteomes" id="UP000433883">
    <property type="component" value="Unassembled WGS sequence"/>
</dbReference>
<feature type="region of interest" description="Disordered" evidence="1">
    <location>
        <begin position="278"/>
        <end position="301"/>
    </location>
</feature>
<dbReference type="EMBL" id="WNWQ01001388">
    <property type="protein sequence ID" value="KAE9961615.1"/>
    <property type="molecule type" value="Genomic_DNA"/>
</dbReference>
<evidence type="ECO:0000313" key="2">
    <source>
        <dbReference type="EMBL" id="KAE9961615.1"/>
    </source>
</evidence>